<protein>
    <submittedName>
        <fullName evidence="2">Unannotated protein</fullName>
    </submittedName>
</protein>
<evidence type="ECO:0000313" key="2">
    <source>
        <dbReference type="EMBL" id="CAB4927507.1"/>
    </source>
</evidence>
<sequence>MGHETLDPGLVTALLSARDDAATRAFDDAIRLAQSVGYLDAVAARELTYWQRRSIEGLVEHAAAVLPAALEARRRSDIAARGATAEARASWTQARALQQSQQAEPASDSHSSDSSDSSDSPASVAALNDVANVGAPSRRPGAAGLSVVSDDD</sequence>
<reference evidence="2" key="1">
    <citation type="submission" date="2020-05" db="EMBL/GenBank/DDBJ databases">
        <authorList>
            <person name="Chiriac C."/>
            <person name="Salcher M."/>
            <person name="Ghai R."/>
            <person name="Kavagutti S V."/>
        </authorList>
    </citation>
    <scope>NUCLEOTIDE SEQUENCE</scope>
</reference>
<proteinExistence type="predicted"/>
<organism evidence="2">
    <name type="scientific">freshwater metagenome</name>
    <dbReference type="NCBI Taxonomy" id="449393"/>
    <lineage>
        <taxon>unclassified sequences</taxon>
        <taxon>metagenomes</taxon>
        <taxon>ecological metagenomes</taxon>
    </lineage>
</organism>
<feature type="compositionally biased region" description="Low complexity" evidence="1">
    <location>
        <begin position="79"/>
        <end position="89"/>
    </location>
</feature>
<dbReference type="EMBL" id="CAFBNF010000002">
    <property type="protein sequence ID" value="CAB4927507.1"/>
    <property type="molecule type" value="Genomic_DNA"/>
</dbReference>
<feature type="region of interest" description="Disordered" evidence="1">
    <location>
        <begin position="77"/>
        <end position="152"/>
    </location>
</feature>
<name>A0A6J7IAX0_9ZZZZ</name>
<gene>
    <name evidence="2" type="ORF">UFOPK3773_00048</name>
</gene>
<feature type="compositionally biased region" description="Polar residues" evidence="1">
    <location>
        <begin position="90"/>
        <end position="104"/>
    </location>
</feature>
<accession>A0A6J7IAX0</accession>
<dbReference type="AlphaFoldDB" id="A0A6J7IAX0"/>
<feature type="compositionally biased region" description="Low complexity" evidence="1">
    <location>
        <begin position="106"/>
        <end position="126"/>
    </location>
</feature>
<evidence type="ECO:0000256" key="1">
    <source>
        <dbReference type="SAM" id="MobiDB-lite"/>
    </source>
</evidence>